<sequence length="302" mass="33566">MKGRSLLMGLLLLLTCILLPSHDVHAQKQPLPTGLSDFSMAETAGATTDSLKVYTYKPAAWQDGRPIVVVFHGLKRNAEEYCQGWKEYAEKHNFLIACPEFTESKFPGVRYYNFGNVIDNDNTGGNIQPTKQWIFPVIDNIIKETKKQANAKKSRVIIYGHSAGAQLVHRYVLLNKGTSADLIIAANSGWYTMPDESIPYSYGIKGLNLTKENFRNAFTKPVVILLGENDTLRSGALRKTPEADAQGQNRLERGHNFYKNAQEKATSLDLKFNWQLITVPGVGHDGTGMAKGAIPLIEKLAR</sequence>
<dbReference type="OrthoDB" id="1094867at2"/>
<feature type="chain" id="PRO_5010256218" description="Alpha/beta hydrolase family protein" evidence="1">
    <location>
        <begin position="27"/>
        <end position="302"/>
    </location>
</feature>
<dbReference type="Gene3D" id="3.40.50.1820">
    <property type="entry name" value="alpha/beta hydrolase"/>
    <property type="match status" value="1"/>
</dbReference>
<proteinExistence type="predicted"/>
<dbReference type="PANTHER" id="PTHR35560">
    <property type="entry name" value="BLL0132 PROTEIN"/>
    <property type="match status" value="1"/>
</dbReference>
<accession>A0A1H0SZT0</accession>
<organism evidence="2 3">
    <name type="scientific">Selenomonas ruminantium</name>
    <dbReference type="NCBI Taxonomy" id="971"/>
    <lineage>
        <taxon>Bacteria</taxon>
        <taxon>Bacillati</taxon>
        <taxon>Bacillota</taxon>
        <taxon>Negativicutes</taxon>
        <taxon>Selenomonadales</taxon>
        <taxon>Selenomonadaceae</taxon>
        <taxon>Selenomonas</taxon>
    </lineage>
</organism>
<dbReference type="SUPFAM" id="SSF53474">
    <property type="entry name" value="alpha/beta-Hydrolases"/>
    <property type="match status" value="1"/>
</dbReference>
<evidence type="ECO:0000256" key="1">
    <source>
        <dbReference type="SAM" id="SignalP"/>
    </source>
</evidence>
<reference evidence="2 3" key="1">
    <citation type="submission" date="2016-10" db="EMBL/GenBank/DDBJ databases">
        <authorList>
            <person name="de Groot N.N."/>
        </authorList>
    </citation>
    <scope>NUCLEOTIDE SEQUENCE [LARGE SCALE GENOMIC DNA]</scope>
    <source>
        <strain evidence="2 3">S137</strain>
    </source>
</reference>
<dbReference type="Proteomes" id="UP000182412">
    <property type="component" value="Unassembled WGS sequence"/>
</dbReference>
<evidence type="ECO:0008006" key="4">
    <source>
        <dbReference type="Google" id="ProtNLM"/>
    </source>
</evidence>
<dbReference type="OMA" id="CQFVHRM"/>
<dbReference type="PANTHER" id="PTHR35560:SF3">
    <property type="entry name" value="PEPTIDASE S9 PROLYL OLIGOPEPTIDASE CATALYTIC DOMAIN-CONTAINING PROTEIN"/>
    <property type="match status" value="1"/>
</dbReference>
<dbReference type="InterPro" id="IPR029058">
    <property type="entry name" value="AB_hydrolase_fold"/>
</dbReference>
<gene>
    <name evidence="2" type="ORF">SAMN05216366_12050</name>
</gene>
<evidence type="ECO:0000313" key="3">
    <source>
        <dbReference type="Proteomes" id="UP000182412"/>
    </source>
</evidence>
<dbReference type="AlphaFoldDB" id="A0A1H0SZT0"/>
<dbReference type="RefSeq" id="WP_014425919.1">
    <property type="nucleotide sequence ID" value="NZ_FNJQ01000020.1"/>
</dbReference>
<name>A0A1H0SZT0_SELRU</name>
<dbReference type="EMBL" id="FNJQ01000020">
    <property type="protein sequence ID" value="SDP47209.1"/>
    <property type="molecule type" value="Genomic_DNA"/>
</dbReference>
<feature type="signal peptide" evidence="1">
    <location>
        <begin position="1"/>
        <end position="26"/>
    </location>
</feature>
<keyword evidence="1" id="KW-0732">Signal</keyword>
<evidence type="ECO:0000313" key="2">
    <source>
        <dbReference type="EMBL" id="SDP47209.1"/>
    </source>
</evidence>
<protein>
    <recommendedName>
        <fullName evidence="4">Alpha/beta hydrolase family protein</fullName>
    </recommendedName>
</protein>